<keyword evidence="1" id="KW-0472">Membrane</keyword>
<dbReference type="RefSeq" id="WP_188649020.1">
    <property type="nucleotide sequence ID" value="NZ_BMHQ01000018.1"/>
</dbReference>
<reference evidence="2" key="1">
    <citation type="journal article" date="2014" name="Int. J. Syst. Evol. Microbiol.">
        <title>Complete genome sequence of Corynebacterium casei LMG S-19264T (=DSM 44701T), isolated from a smear-ripened cheese.</title>
        <authorList>
            <consortium name="US DOE Joint Genome Institute (JGI-PGF)"/>
            <person name="Walter F."/>
            <person name="Albersmeier A."/>
            <person name="Kalinowski J."/>
            <person name="Ruckert C."/>
        </authorList>
    </citation>
    <scope>NUCLEOTIDE SEQUENCE</scope>
    <source>
        <strain evidence="2">CGMCC 1.15179</strain>
    </source>
</reference>
<evidence type="ECO:0000256" key="1">
    <source>
        <dbReference type="SAM" id="Phobius"/>
    </source>
</evidence>
<evidence type="ECO:0000313" key="3">
    <source>
        <dbReference type="Proteomes" id="UP000625210"/>
    </source>
</evidence>
<gene>
    <name evidence="2" type="ORF">GCM10011571_33430</name>
</gene>
<proteinExistence type="predicted"/>
<name>A0A8J2VJS3_9BACL</name>
<keyword evidence="1" id="KW-0812">Transmembrane</keyword>
<dbReference type="EMBL" id="BMHQ01000018">
    <property type="protein sequence ID" value="GGE28645.1"/>
    <property type="molecule type" value="Genomic_DNA"/>
</dbReference>
<protein>
    <submittedName>
        <fullName evidence="2">Uncharacterized protein</fullName>
    </submittedName>
</protein>
<sequence length="123" mass="14518">MRKILSYCYAFTSTTVIHTRLLSYTLEQMVVFGISAVALFLIPTAVLFFFNLLNEYTSTILFFAPWVITYYLTVSLERDGMPLMDWAISEKDYWQMPDEFEPFTFEACEEGEMELIWRKGERS</sequence>
<organism evidence="2 3">
    <name type="scientific">Marinithermofilum abyssi</name>
    <dbReference type="NCBI Taxonomy" id="1571185"/>
    <lineage>
        <taxon>Bacteria</taxon>
        <taxon>Bacillati</taxon>
        <taxon>Bacillota</taxon>
        <taxon>Bacilli</taxon>
        <taxon>Bacillales</taxon>
        <taxon>Thermoactinomycetaceae</taxon>
        <taxon>Marinithermofilum</taxon>
    </lineage>
</organism>
<comment type="caution">
    <text evidence="2">The sequence shown here is derived from an EMBL/GenBank/DDBJ whole genome shotgun (WGS) entry which is preliminary data.</text>
</comment>
<keyword evidence="1" id="KW-1133">Transmembrane helix</keyword>
<accession>A0A8J2VJS3</accession>
<dbReference type="AlphaFoldDB" id="A0A8J2VJS3"/>
<feature type="transmembrane region" description="Helical" evidence="1">
    <location>
        <begin position="29"/>
        <end position="50"/>
    </location>
</feature>
<evidence type="ECO:0000313" key="2">
    <source>
        <dbReference type="EMBL" id="GGE28645.1"/>
    </source>
</evidence>
<feature type="transmembrane region" description="Helical" evidence="1">
    <location>
        <begin position="56"/>
        <end position="74"/>
    </location>
</feature>
<dbReference type="Proteomes" id="UP000625210">
    <property type="component" value="Unassembled WGS sequence"/>
</dbReference>
<reference evidence="2" key="2">
    <citation type="submission" date="2020-09" db="EMBL/GenBank/DDBJ databases">
        <authorList>
            <person name="Sun Q."/>
            <person name="Zhou Y."/>
        </authorList>
    </citation>
    <scope>NUCLEOTIDE SEQUENCE</scope>
    <source>
        <strain evidence="2">CGMCC 1.15179</strain>
    </source>
</reference>
<keyword evidence="3" id="KW-1185">Reference proteome</keyword>